<dbReference type="Pfam" id="PF13715">
    <property type="entry name" value="CarbopepD_reg_2"/>
    <property type="match status" value="1"/>
</dbReference>
<evidence type="ECO:0000313" key="2">
    <source>
        <dbReference type="Proteomes" id="UP000651668"/>
    </source>
</evidence>
<organism evidence="1 2">
    <name type="scientific">Pedobacter quisquiliarum</name>
    <dbReference type="NCBI Taxonomy" id="1834438"/>
    <lineage>
        <taxon>Bacteria</taxon>
        <taxon>Pseudomonadati</taxon>
        <taxon>Bacteroidota</taxon>
        <taxon>Sphingobacteriia</taxon>
        <taxon>Sphingobacteriales</taxon>
        <taxon>Sphingobacteriaceae</taxon>
        <taxon>Pedobacter</taxon>
    </lineage>
</organism>
<dbReference type="InterPro" id="IPR043741">
    <property type="entry name" value="DUF5686"/>
</dbReference>
<dbReference type="EMBL" id="BMIL01000007">
    <property type="protein sequence ID" value="GGC69569.1"/>
    <property type="molecule type" value="Genomic_DNA"/>
</dbReference>
<dbReference type="Gene3D" id="2.60.40.1120">
    <property type="entry name" value="Carboxypeptidase-like, regulatory domain"/>
    <property type="match status" value="1"/>
</dbReference>
<dbReference type="InterPro" id="IPR008969">
    <property type="entry name" value="CarboxyPept-like_regulatory"/>
</dbReference>
<keyword evidence="2" id="KW-1185">Reference proteome</keyword>
<accession>A0A916UF21</accession>
<gene>
    <name evidence="1" type="ORF">GCM10011387_23700</name>
</gene>
<evidence type="ECO:0000313" key="1">
    <source>
        <dbReference type="EMBL" id="GGC69569.1"/>
    </source>
</evidence>
<dbReference type="AlphaFoldDB" id="A0A916UF21"/>
<dbReference type="Pfam" id="PF18939">
    <property type="entry name" value="DUF5686"/>
    <property type="match status" value="1"/>
</dbReference>
<comment type="caution">
    <text evidence="1">The sequence shown here is derived from an EMBL/GenBank/DDBJ whole genome shotgun (WGS) entry which is preliminary data.</text>
</comment>
<dbReference type="Gene3D" id="2.50.20.10">
    <property type="entry name" value="Lipoprotein localisation LolA/LolB/LppX"/>
    <property type="match status" value="1"/>
</dbReference>
<proteinExistence type="predicted"/>
<sequence length="808" mass="93304">MLGLLYAQQLTAQQIKISGTIKDNQGTPVSFASVYVKETSKGTSANIDGNYVIMVDPGQHTLLYKAIGFKPTERRIDPVAGLRQDVVMETESYTLEGVTITADAEDPAYEIIRQAIKRRKIHLEEVDAYSCDVYIKGLQKLVGAPKKFFGRDIQKTLDLDTNRKGILYLSESQSTYNYQQPDKIHEEMISSKIAGRNNAFSFNKASDLNINFYNNMLLENVLSSRGFVSPLADNALFYYNYKFLGMSNSNGETINKIQVIPRREHDPVFRGIMYITDDSWRLLGAELYLTKNTGVNLIDTLNIKQQYIKVDNAYMPSNVNFQFNGNVMGFKFEGYYLGVYTNYNLEPNFPKGFFTGELLKVPATVNKKDSTYWANNRPIPLTPEERADYIRKDRIEQLKVSKRYLDSLERSVNKFSLSRLLLAGHSINNRYDKRYLKLDPVLKSMFYNTVEGFGINYGLTYLQELQGYRSYTIRPELRYGLASKTLTANLNGTYIYNPAKKASINFGVGSGVYDLNRYGTMTMLSNSLNNLLFERNFMKLYRKSFLNAGTSKELFTGLQGNINLEYSENRFLQNNTRFRFFEYSDRSFTSNNPFSPEVETPLFPDYKALTAQATLTYNIGRRFITRPEGKFYQESKYPEVQLSYRRGIKNVFGSDADYDLLNLEISQERIGEGLWGFSSFMISAGKFLNDKTVYYPDRKHFRGNNSLTTLPNLRKFQFLDFYEYSTDQQYLEAHFEQNFAGLIMNKLPVIRKLKLEELVGVNFLTQPDKKNYKEYYFGLQRLIFRATYGFAYDGNKKVQHGFRISYGF</sequence>
<dbReference type="Proteomes" id="UP000651668">
    <property type="component" value="Unassembled WGS sequence"/>
</dbReference>
<reference evidence="1" key="1">
    <citation type="journal article" date="2014" name="Int. J. Syst. Evol. Microbiol.">
        <title>Complete genome sequence of Corynebacterium casei LMG S-19264T (=DSM 44701T), isolated from a smear-ripened cheese.</title>
        <authorList>
            <consortium name="US DOE Joint Genome Institute (JGI-PGF)"/>
            <person name="Walter F."/>
            <person name="Albersmeier A."/>
            <person name="Kalinowski J."/>
            <person name="Ruckert C."/>
        </authorList>
    </citation>
    <scope>NUCLEOTIDE SEQUENCE</scope>
    <source>
        <strain evidence="1">CGMCC 1.15343</strain>
    </source>
</reference>
<name>A0A916UF21_9SPHI</name>
<protein>
    <submittedName>
        <fullName evidence="1">Membrane protein</fullName>
    </submittedName>
</protein>
<dbReference type="SUPFAM" id="SSF49464">
    <property type="entry name" value="Carboxypeptidase regulatory domain-like"/>
    <property type="match status" value="1"/>
</dbReference>
<reference evidence="1" key="2">
    <citation type="submission" date="2020-09" db="EMBL/GenBank/DDBJ databases">
        <authorList>
            <person name="Sun Q."/>
            <person name="Zhou Y."/>
        </authorList>
    </citation>
    <scope>NUCLEOTIDE SEQUENCE</scope>
    <source>
        <strain evidence="1">CGMCC 1.15343</strain>
    </source>
</reference>